<feature type="transmembrane region" description="Helical" evidence="11">
    <location>
        <begin position="86"/>
        <end position="107"/>
    </location>
</feature>
<name>A0ABT0HLC4_9BACT</name>
<dbReference type="InterPro" id="IPR005964">
    <property type="entry name" value="Glc/Gal_transptr_bac"/>
</dbReference>
<evidence type="ECO:0000256" key="11">
    <source>
        <dbReference type="SAM" id="Phobius"/>
    </source>
</evidence>
<evidence type="ECO:0000256" key="6">
    <source>
        <dbReference type="ARBA" id="ARBA00022519"/>
    </source>
</evidence>
<dbReference type="EMBL" id="JALPRF010000002">
    <property type="protein sequence ID" value="MCK8492977.1"/>
    <property type="molecule type" value="Genomic_DNA"/>
</dbReference>
<feature type="transmembrane region" description="Helical" evidence="11">
    <location>
        <begin position="188"/>
        <end position="206"/>
    </location>
</feature>
<evidence type="ECO:0000313" key="14">
    <source>
        <dbReference type="Proteomes" id="UP001202180"/>
    </source>
</evidence>
<feature type="transmembrane region" description="Helical" evidence="11">
    <location>
        <begin position="385"/>
        <end position="404"/>
    </location>
</feature>
<protein>
    <submittedName>
        <fullName evidence="13">Sugar MFS transporter</fullName>
    </submittedName>
</protein>
<organism evidence="13 14">
    <name type="scientific">Spirosoma liriopis</name>
    <dbReference type="NCBI Taxonomy" id="2937440"/>
    <lineage>
        <taxon>Bacteria</taxon>
        <taxon>Pseudomonadati</taxon>
        <taxon>Bacteroidota</taxon>
        <taxon>Cytophagia</taxon>
        <taxon>Cytophagales</taxon>
        <taxon>Cytophagaceae</taxon>
        <taxon>Spirosoma</taxon>
    </lineage>
</organism>
<keyword evidence="6" id="KW-0997">Cell inner membrane</keyword>
<feature type="domain" description="Major facilitator superfamily (MFS) profile" evidence="12">
    <location>
        <begin position="25"/>
        <end position="418"/>
    </location>
</feature>
<dbReference type="InterPro" id="IPR036259">
    <property type="entry name" value="MFS_trans_sf"/>
</dbReference>
<keyword evidence="7" id="KW-0762">Sugar transport</keyword>
<keyword evidence="5" id="KW-1003">Cell membrane</keyword>
<dbReference type="SUPFAM" id="SSF103473">
    <property type="entry name" value="MFS general substrate transporter"/>
    <property type="match status" value="1"/>
</dbReference>
<feature type="transmembrane region" description="Helical" evidence="11">
    <location>
        <begin position="360"/>
        <end position="379"/>
    </location>
</feature>
<keyword evidence="8 11" id="KW-0812">Transmembrane</keyword>
<evidence type="ECO:0000256" key="5">
    <source>
        <dbReference type="ARBA" id="ARBA00022475"/>
    </source>
</evidence>
<dbReference type="PANTHER" id="PTHR43702:SF3">
    <property type="entry name" value="PROTEIN TSGA"/>
    <property type="match status" value="1"/>
</dbReference>
<feature type="transmembrane region" description="Helical" evidence="11">
    <location>
        <begin position="56"/>
        <end position="74"/>
    </location>
</feature>
<dbReference type="Gene3D" id="1.20.1250.20">
    <property type="entry name" value="MFS general substrate transporter like domains"/>
    <property type="match status" value="2"/>
</dbReference>
<evidence type="ECO:0000313" key="13">
    <source>
        <dbReference type="EMBL" id="MCK8492977.1"/>
    </source>
</evidence>
<comment type="function">
    <text evidence="1">Intake of glucose and galactose.</text>
</comment>
<comment type="subcellular location">
    <subcellularLocation>
        <location evidence="2">Cell inner membrane</location>
        <topology evidence="2">Multi-pass membrane protein</topology>
    </subcellularLocation>
</comment>
<evidence type="ECO:0000259" key="12">
    <source>
        <dbReference type="PROSITE" id="PS50850"/>
    </source>
</evidence>
<dbReference type="Pfam" id="PF07690">
    <property type="entry name" value="MFS_1"/>
    <property type="match status" value="1"/>
</dbReference>
<feature type="transmembrane region" description="Helical" evidence="11">
    <location>
        <begin position="324"/>
        <end position="348"/>
    </location>
</feature>
<proteinExistence type="inferred from homology"/>
<evidence type="ECO:0000256" key="7">
    <source>
        <dbReference type="ARBA" id="ARBA00022597"/>
    </source>
</evidence>
<dbReference type="Proteomes" id="UP001202180">
    <property type="component" value="Unassembled WGS sequence"/>
</dbReference>
<evidence type="ECO:0000256" key="8">
    <source>
        <dbReference type="ARBA" id="ARBA00022692"/>
    </source>
</evidence>
<evidence type="ECO:0000256" key="4">
    <source>
        <dbReference type="ARBA" id="ARBA00022448"/>
    </source>
</evidence>
<dbReference type="RefSeq" id="WP_248477558.1">
    <property type="nucleotide sequence ID" value="NZ_JALPRF010000002.1"/>
</dbReference>
<dbReference type="PANTHER" id="PTHR43702">
    <property type="entry name" value="L-FUCOSE-PROTON SYMPORTER"/>
    <property type="match status" value="1"/>
</dbReference>
<dbReference type="PROSITE" id="PS50850">
    <property type="entry name" value="MFS"/>
    <property type="match status" value="1"/>
</dbReference>
<comment type="similarity">
    <text evidence="3">Belongs to the major facilitator superfamily. FHS transporter (TC 2.A.1.7) family.</text>
</comment>
<feature type="transmembrane region" description="Helical" evidence="11">
    <location>
        <begin position="113"/>
        <end position="132"/>
    </location>
</feature>
<comment type="caution">
    <text evidence="13">The sequence shown here is derived from an EMBL/GenBank/DDBJ whole genome shotgun (WGS) entry which is preliminary data.</text>
</comment>
<feature type="transmembrane region" description="Helical" evidence="11">
    <location>
        <begin position="26"/>
        <end position="50"/>
    </location>
</feature>
<accession>A0ABT0HLC4</accession>
<evidence type="ECO:0000256" key="3">
    <source>
        <dbReference type="ARBA" id="ARBA00009120"/>
    </source>
</evidence>
<gene>
    <name evidence="13" type="ORF">M0L20_14005</name>
</gene>
<evidence type="ECO:0000256" key="1">
    <source>
        <dbReference type="ARBA" id="ARBA00003321"/>
    </source>
</evidence>
<feature type="transmembrane region" description="Helical" evidence="11">
    <location>
        <begin position="153"/>
        <end position="176"/>
    </location>
</feature>
<evidence type="ECO:0000256" key="2">
    <source>
        <dbReference type="ARBA" id="ARBA00004429"/>
    </source>
</evidence>
<sequence length="418" mass="44654">MANIPLQTVSVDEPVGQTKQSYTPALLSLAVLYFMMGFITCLNDTLVPFFKKGFNLTYSQSSLVQFYFFLTYGIMSIPAGKIVEKVGYKTGMVLGFAIAAVGALLFFPASALHLYALFLGALFVIAIGIVLLQVAANPYITVLGPAQTASSRLTLIQGVGSMGTTVAPLFGAYFILAPLANASSDAVRYPYLGIAGLLACIALVLWRLKLPVIRASADLNTHVEEPGKSVFAFRNLRFGIGGLFCYVGAEVSIGTFLTNYIADTLRISENEANSFVAFYWGSMLVGRFVGAGLLKTIRPASILTVCAVLAIALVLFSVNTTGYVAVWSMIAVGLCNSIMFAIIFSLSVDGLGKFTTQASGLLSTAIAGGAIVSFCQGLLIDHFTWPIAFMLPVVCYGYILFYGINGYKANAYTNPPLH</sequence>
<evidence type="ECO:0000256" key="9">
    <source>
        <dbReference type="ARBA" id="ARBA00022989"/>
    </source>
</evidence>
<keyword evidence="10 11" id="KW-0472">Membrane</keyword>
<feature type="transmembrane region" description="Helical" evidence="11">
    <location>
        <begin position="274"/>
        <end position="294"/>
    </location>
</feature>
<reference evidence="13 14" key="1">
    <citation type="submission" date="2022-04" db="EMBL/GenBank/DDBJ databases">
        <title>Spirosoma sp. strain RP8 genome sequencing and assembly.</title>
        <authorList>
            <person name="Jung Y."/>
        </authorList>
    </citation>
    <scope>NUCLEOTIDE SEQUENCE [LARGE SCALE GENOMIC DNA]</scope>
    <source>
        <strain evidence="13 14">RP8</strain>
    </source>
</reference>
<dbReference type="NCBIfam" id="TIGR01272">
    <property type="entry name" value="gluP"/>
    <property type="match status" value="1"/>
</dbReference>
<keyword evidence="9 11" id="KW-1133">Transmembrane helix</keyword>
<feature type="transmembrane region" description="Helical" evidence="11">
    <location>
        <begin position="238"/>
        <end position="262"/>
    </location>
</feature>
<dbReference type="InterPro" id="IPR050375">
    <property type="entry name" value="MFS_TsgA-like"/>
</dbReference>
<dbReference type="InterPro" id="IPR011701">
    <property type="entry name" value="MFS"/>
</dbReference>
<evidence type="ECO:0000256" key="10">
    <source>
        <dbReference type="ARBA" id="ARBA00023136"/>
    </source>
</evidence>
<feature type="transmembrane region" description="Helical" evidence="11">
    <location>
        <begin position="301"/>
        <end position="318"/>
    </location>
</feature>
<dbReference type="CDD" id="cd17394">
    <property type="entry name" value="MFS_FucP_like"/>
    <property type="match status" value="1"/>
</dbReference>
<keyword evidence="4" id="KW-0813">Transport</keyword>
<dbReference type="InterPro" id="IPR020846">
    <property type="entry name" value="MFS_dom"/>
</dbReference>
<keyword evidence="14" id="KW-1185">Reference proteome</keyword>